<evidence type="ECO:0000313" key="2">
    <source>
        <dbReference type="Proteomes" id="UP000016933"/>
    </source>
</evidence>
<keyword evidence="2" id="KW-1185">Reference proteome</keyword>
<organism evidence="1 2">
    <name type="scientific">Dothistroma septosporum (strain NZE10 / CBS 128990)</name>
    <name type="common">Red band needle blight fungus</name>
    <name type="synonym">Mycosphaerella pini</name>
    <dbReference type="NCBI Taxonomy" id="675120"/>
    <lineage>
        <taxon>Eukaryota</taxon>
        <taxon>Fungi</taxon>
        <taxon>Dikarya</taxon>
        <taxon>Ascomycota</taxon>
        <taxon>Pezizomycotina</taxon>
        <taxon>Dothideomycetes</taxon>
        <taxon>Dothideomycetidae</taxon>
        <taxon>Mycosphaerellales</taxon>
        <taxon>Mycosphaerellaceae</taxon>
        <taxon>Dothistroma</taxon>
    </lineage>
</organism>
<sequence length="78" mass="8413">MAVCSTHGLKMEVGSHPSCSYSLASYTVDCCTSKIFSAYLIKLSIGIRMHATTKRTAAFTALCIVEIETDSLTALCQM</sequence>
<gene>
    <name evidence="1" type="ORF">DOTSEDRAFT_71194</name>
</gene>
<dbReference type="Proteomes" id="UP000016933">
    <property type="component" value="Unassembled WGS sequence"/>
</dbReference>
<dbReference type="EMBL" id="KB446538">
    <property type="protein sequence ID" value="EME45387.1"/>
    <property type="molecule type" value="Genomic_DNA"/>
</dbReference>
<reference evidence="2" key="1">
    <citation type="journal article" date="2012" name="PLoS Genet.">
        <title>The genomes of the fungal plant pathogens Cladosporium fulvum and Dothistroma septosporum reveal adaptation to different hosts and lifestyles but also signatures of common ancestry.</title>
        <authorList>
            <person name="de Wit P.J.G.M."/>
            <person name="van der Burgt A."/>
            <person name="Oekmen B."/>
            <person name="Stergiopoulos I."/>
            <person name="Abd-Elsalam K.A."/>
            <person name="Aerts A.L."/>
            <person name="Bahkali A.H."/>
            <person name="Beenen H.G."/>
            <person name="Chettri P."/>
            <person name="Cox M.P."/>
            <person name="Datema E."/>
            <person name="de Vries R.P."/>
            <person name="Dhillon B."/>
            <person name="Ganley A.R."/>
            <person name="Griffiths S.A."/>
            <person name="Guo Y."/>
            <person name="Hamelin R.C."/>
            <person name="Henrissat B."/>
            <person name="Kabir M.S."/>
            <person name="Jashni M.K."/>
            <person name="Kema G."/>
            <person name="Klaubauf S."/>
            <person name="Lapidus A."/>
            <person name="Levasseur A."/>
            <person name="Lindquist E."/>
            <person name="Mehrabi R."/>
            <person name="Ohm R.A."/>
            <person name="Owen T.J."/>
            <person name="Salamov A."/>
            <person name="Schwelm A."/>
            <person name="Schijlen E."/>
            <person name="Sun H."/>
            <person name="van den Burg H.A."/>
            <person name="van Ham R.C.H.J."/>
            <person name="Zhang S."/>
            <person name="Goodwin S.B."/>
            <person name="Grigoriev I.V."/>
            <person name="Collemare J."/>
            <person name="Bradshaw R.E."/>
        </authorList>
    </citation>
    <scope>NUCLEOTIDE SEQUENCE [LARGE SCALE GENOMIC DNA]</scope>
    <source>
        <strain evidence="2">NZE10 / CBS 128990</strain>
    </source>
</reference>
<reference evidence="1 2" key="2">
    <citation type="journal article" date="2012" name="PLoS Pathog.">
        <title>Diverse lifestyles and strategies of plant pathogenesis encoded in the genomes of eighteen Dothideomycetes fungi.</title>
        <authorList>
            <person name="Ohm R.A."/>
            <person name="Feau N."/>
            <person name="Henrissat B."/>
            <person name="Schoch C.L."/>
            <person name="Horwitz B.A."/>
            <person name="Barry K.W."/>
            <person name="Condon B.J."/>
            <person name="Copeland A.C."/>
            <person name="Dhillon B."/>
            <person name="Glaser F."/>
            <person name="Hesse C.N."/>
            <person name="Kosti I."/>
            <person name="LaButti K."/>
            <person name="Lindquist E.A."/>
            <person name="Lucas S."/>
            <person name="Salamov A.A."/>
            <person name="Bradshaw R.E."/>
            <person name="Ciuffetti L."/>
            <person name="Hamelin R.C."/>
            <person name="Kema G.H.J."/>
            <person name="Lawrence C."/>
            <person name="Scott J.A."/>
            <person name="Spatafora J.W."/>
            <person name="Turgeon B.G."/>
            <person name="de Wit P.J.G.M."/>
            <person name="Zhong S."/>
            <person name="Goodwin S.B."/>
            <person name="Grigoriev I.V."/>
        </authorList>
    </citation>
    <scope>NUCLEOTIDE SEQUENCE [LARGE SCALE GENOMIC DNA]</scope>
    <source>
        <strain evidence="2">NZE10 / CBS 128990</strain>
    </source>
</reference>
<dbReference type="HOGENOM" id="CLU_2622010_0_0_1"/>
<protein>
    <submittedName>
        <fullName evidence="1">Uncharacterized protein</fullName>
    </submittedName>
</protein>
<proteinExistence type="predicted"/>
<accession>N1PPS7</accession>
<name>N1PPS7_DOTSN</name>
<dbReference type="AlphaFoldDB" id="N1PPS7"/>
<evidence type="ECO:0000313" key="1">
    <source>
        <dbReference type="EMBL" id="EME45387.1"/>
    </source>
</evidence>